<comment type="similarity">
    <text evidence="1">Belongs to the transglycosylase family. Rpf subfamily.</text>
</comment>
<feature type="compositionally biased region" description="Low complexity" evidence="3">
    <location>
        <begin position="197"/>
        <end position="215"/>
    </location>
</feature>
<protein>
    <submittedName>
        <fullName evidence="6">Transglycosylase family protein</fullName>
    </submittedName>
</protein>
<evidence type="ECO:0000256" key="2">
    <source>
        <dbReference type="ARBA" id="ARBA00022801"/>
    </source>
</evidence>
<feature type="compositionally biased region" description="Pro residues" evidence="3">
    <location>
        <begin position="216"/>
        <end position="260"/>
    </location>
</feature>
<dbReference type="PANTHER" id="PTHR34403">
    <property type="entry name" value="TOL-PAL SYSTEM PROTEIN TOLA"/>
    <property type="match status" value="1"/>
</dbReference>
<accession>A0ABV6UIL4</accession>
<sequence length="331" mass="34758">MGIRRQALTVVTATLLLWAVPSADGSGAAIGPAPARVTTAVWDSLAACESSGNWHINTGNGYYGGVQISLETWRESGGRVYATRPDQATKQQQIAVAERILREQGWQAWPSCARQLGLLRPTPTPSPKPKPSPKPSPKPTPTLKPSPKPSPKPTLKPSPKPSVKPTPTPSLKPTPKPSLKPVPKPTLSPKPTPKPSSKPSQKPTPTLKPSAKPSVKPTPTPSLKPTPKPSLKPMPTPTPPLAPTPSPKPTPSPTPSPQPTPTSGATLPGPTPTPVPGPVPARYTVRPGDTLSAIAVRYGLAGGWRALYRLNRAAIGPDPDRLDAGTVLRLR</sequence>
<evidence type="ECO:0000259" key="5">
    <source>
        <dbReference type="PROSITE" id="PS51782"/>
    </source>
</evidence>
<evidence type="ECO:0000313" key="6">
    <source>
        <dbReference type="EMBL" id="MFC1401273.1"/>
    </source>
</evidence>
<dbReference type="Gene3D" id="1.10.530.10">
    <property type="match status" value="1"/>
</dbReference>
<feature type="region of interest" description="Disordered" evidence="3">
    <location>
        <begin position="117"/>
        <end position="285"/>
    </location>
</feature>
<dbReference type="SMART" id="SM00257">
    <property type="entry name" value="LysM"/>
    <property type="match status" value="1"/>
</dbReference>
<feature type="signal peptide" evidence="4">
    <location>
        <begin position="1"/>
        <end position="23"/>
    </location>
</feature>
<dbReference type="SUPFAM" id="SSF54106">
    <property type="entry name" value="LysM domain"/>
    <property type="match status" value="1"/>
</dbReference>
<name>A0ABV6UIL4_9ACTN</name>
<evidence type="ECO:0000256" key="3">
    <source>
        <dbReference type="SAM" id="MobiDB-lite"/>
    </source>
</evidence>
<proteinExistence type="inferred from homology"/>
<dbReference type="Gene3D" id="3.10.350.10">
    <property type="entry name" value="LysM domain"/>
    <property type="match status" value="1"/>
</dbReference>
<dbReference type="PANTHER" id="PTHR34403:SF14">
    <property type="entry name" value="OS05G0225800 PROTEIN"/>
    <property type="match status" value="1"/>
</dbReference>
<dbReference type="InterPro" id="IPR050972">
    <property type="entry name" value="SDr-like"/>
</dbReference>
<evidence type="ECO:0000313" key="7">
    <source>
        <dbReference type="Proteomes" id="UP001592528"/>
    </source>
</evidence>
<dbReference type="InterPro" id="IPR018392">
    <property type="entry name" value="LysM"/>
</dbReference>
<dbReference type="Pfam" id="PF06737">
    <property type="entry name" value="Transglycosylas"/>
    <property type="match status" value="1"/>
</dbReference>
<keyword evidence="7" id="KW-1185">Reference proteome</keyword>
<keyword evidence="2" id="KW-0378">Hydrolase</keyword>
<dbReference type="InterPro" id="IPR036779">
    <property type="entry name" value="LysM_dom_sf"/>
</dbReference>
<dbReference type="InterPro" id="IPR010618">
    <property type="entry name" value="RPF"/>
</dbReference>
<evidence type="ECO:0000256" key="1">
    <source>
        <dbReference type="ARBA" id="ARBA00010830"/>
    </source>
</evidence>
<dbReference type="PRINTS" id="PR01217">
    <property type="entry name" value="PRICHEXTENSN"/>
</dbReference>
<feature type="compositionally biased region" description="Pro residues" evidence="3">
    <location>
        <begin position="269"/>
        <end position="279"/>
    </location>
</feature>
<dbReference type="InterPro" id="IPR023346">
    <property type="entry name" value="Lysozyme-like_dom_sf"/>
</dbReference>
<dbReference type="PROSITE" id="PS51782">
    <property type="entry name" value="LYSM"/>
    <property type="match status" value="1"/>
</dbReference>
<dbReference type="RefSeq" id="WP_084715443.1">
    <property type="nucleotide sequence ID" value="NZ_JBHEZZ010000003.1"/>
</dbReference>
<keyword evidence="4" id="KW-0732">Signal</keyword>
<dbReference type="CDD" id="cd13925">
    <property type="entry name" value="RPF"/>
    <property type="match status" value="1"/>
</dbReference>
<evidence type="ECO:0000256" key="4">
    <source>
        <dbReference type="SAM" id="SignalP"/>
    </source>
</evidence>
<organism evidence="6 7">
    <name type="scientific">Streptacidiphilus cavernicola</name>
    <dbReference type="NCBI Taxonomy" id="3342716"/>
    <lineage>
        <taxon>Bacteria</taxon>
        <taxon>Bacillati</taxon>
        <taxon>Actinomycetota</taxon>
        <taxon>Actinomycetes</taxon>
        <taxon>Kitasatosporales</taxon>
        <taxon>Streptomycetaceae</taxon>
        <taxon>Streptacidiphilus</taxon>
    </lineage>
</organism>
<dbReference type="Pfam" id="PF01476">
    <property type="entry name" value="LysM"/>
    <property type="match status" value="1"/>
</dbReference>
<feature type="chain" id="PRO_5045651934" evidence="4">
    <location>
        <begin position="24"/>
        <end position="331"/>
    </location>
</feature>
<dbReference type="CDD" id="cd00118">
    <property type="entry name" value="LysM"/>
    <property type="match status" value="1"/>
</dbReference>
<reference evidence="6 7" key="1">
    <citation type="submission" date="2024-09" db="EMBL/GenBank/DDBJ databases">
        <authorList>
            <person name="Lee S.D."/>
        </authorList>
    </citation>
    <scope>NUCLEOTIDE SEQUENCE [LARGE SCALE GENOMIC DNA]</scope>
    <source>
        <strain evidence="6 7">N1-5</strain>
    </source>
</reference>
<dbReference type="Proteomes" id="UP001592528">
    <property type="component" value="Unassembled WGS sequence"/>
</dbReference>
<feature type="compositionally biased region" description="Pro residues" evidence="3">
    <location>
        <begin position="122"/>
        <end position="196"/>
    </location>
</feature>
<dbReference type="EMBL" id="JBHEZZ010000003">
    <property type="protein sequence ID" value="MFC1401273.1"/>
    <property type="molecule type" value="Genomic_DNA"/>
</dbReference>
<comment type="caution">
    <text evidence="6">The sequence shown here is derived from an EMBL/GenBank/DDBJ whole genome shotgun (WGS) entry which is preliminary data.</text>
</comment>
<feature type="domain" description="LysM" evidence="5">
    <location>
        <begin position="281"/>
        <end position="330"/>
    </location>
</feature>
<dbReference type="SUPFAM" id="SSF53955">
    <property type="entry name" value="Lysozyme-like"/>
    <property type="match status" value="1"/>
</dbReference>
<gene>
    <name evidence="6" type="ORF">ACEZDJ_08230</name>
</gene>